<feature type="transmembrane region" description="Helical" evidence="1">
    <location>
        <begin position="99"/>
        <end position="118"/>
    </location>
</feature>
<dbReference type="RefSeq" id="WP_126196685.1">
    <property type="nucleotide sequence ID" value="NZ_CP085954.1"/>
</dbReference>
<reference evidence="2 3" key="1">
    <citation type="submission" date="2018-12" db="EMBL/GenBank/DDBJ databases">
        <authorList>
            <consortium name="Pathogen Informatics"/>
        </authorList>
    </citation>
    <scope>NUCLEOTIDE SEQUENCE [LARGE SCALE GENOMIC DNA]</scope>
    <source>
        <strain evidence="2 3">NCTC10741</strain>
    </source>
</reference>
<sequence>MNTGGGFFVPTTAAVAVFAVTVVAAPALGLLPRRSPGWCAWAGFAAGVLAGIVTAAQQMSFLLPLSILAFSLIALVGWTRAEHWAGRLDAGPVGRGALFHAYGVGAFCAALVGLVVRVI</sequence>
<keyword evidence="1" id="KW-1133">Transmembrane helix</keyword>
<evidence type="ECO:0000256" key="1">
    <source>
        <dbReference type="SAM" id="Phobius"/>
    </source>
</evidence>
<feature type="transmembrane region" description="Helical" evidence="1">
    <location>
        <begin position="6"/>
        <end position="31"/>
    </location>
</feature>
<evidence type="ECO:0000313" key="2">
    <source>
        <dbReference type="EMBL" id="VDR39611.1"/>
    </source>
</evidence>
<organism evidence="2 3">
    <name type="scientific">Tsukamurella paurometabola</name>
    <name type="common">Corynebacterium paurometabolum</name>
    <dbReference type="NCBI Taxonomy" id="2061"/>
    <lineage>
        <taxon>Bacteria</taxon>
        <taxon>Bacillati</taxon>
        <taxon>Actinomycetota</taxon>
        <taxon>Actinomycetes</taxon>
        <taxon>Mycobacteriales</taxon>
        <taxon>Tsukamurellaceae</taxon>
        <taxon>Tsukamurella</taxon>
    </lineage>
</organism>
<dbReference type="AlphaFoldDB" id="A0A3P8L7P2"/>
<name>A0A3P8L7P2_TSUPA</name>
<dbReference type="Proteomes" id="UP000271626">
    <property type="component" value="Chromosome"/>
</dbReference>
<dbReference type="EMBL" id="LR131273">
    <property type="protein sequence ID" value="VDR39611.1"/>
    <property type="molecule type" value="Genomic_DNA"/>
</dbReference>
<keyword evidence="1" id="KW-0812">Transmembrane</keyword>
<accession>A0A3P8L7P2</accession>
<feature type="transmembrane region" description="Helical" evidence="1">
    <location>
        <begin position="61"/>
        <end position="78"/>
    </location>
</feature>
<dbReference type="OrthoDB" id="4773777at2"/>
<evidence type="ECO:0000313" key="3">
    <source>
        <dbReference type="Proteomes" id="UP000271626"/>
    </source>
</evidence>
<gene>
    <name evidence="2" type="ORF">NCTC10741_02754</name>
</gene>
<proteinExistence type="predicted"/>
<protein>
    <submittedName>
        <fullName evidence="2">Uncharacterized protein</fullName>
    </submittedName>
</protein>
<keyword evidence="1" id="KW-0472">Membrane</keyword>
<feature type="transmembrane region" description="Helical" evidence="1">
    <location>
        <begin position="38"/>
        <end position="55"/>
    </location>
</feature>